<proteinExistence type="predicted"/>
<dbReference type="RefSeq" id="WP_014373058.1">
    <property type="nucleotide sequence ID" value="NC_016940.1"/>
</dbReference>
<evidence type="ECO:0000313" key="1">
    <source>
        <dbReference type="EMBL" id="AFC22806.1"/>
    </source>
</evidence>
<dbReference type="NCBIfam" id="TIGR03519">
    <property type="entry name" value="T9SS_PorP_fam"/>
    <property type="match status" value="1"/>
</dbReference>
<dbReference type="AlphaFoldDB" id="H6L4C7"/>
<dbReference type="EMBL" id="CP002831">
    <property type="protein sequence ID" value="AFC22806.1"/>
    <property type="molecule type" value="Genomic_DNA"/>
</dbReference>
<reference evidence="1 2" key="1">
    <citation type="journal article" date="2012" name="Stand. Genomic Sci.">
        <title>Complete genome sequencing and analysis of Saprospira grandis str. Lewin, a predatory marine bacterium.</title>
        <authorList>
            <person name="Saw J.H."/>
            <person name="Yuryev A."/>
            <person name="Kanbe M."/>
            <person name="Hou S."/>
            <person name="Young A.G."/>
            <person name="Aizawa S."/>
            <person name="Alam M."/>
        </authorList>
    </citation>
    <scope>NUCLEOTIDE SEQUENCE [LARGE SCALE GENOMIC DNA]</scope>
    <source>
        <strain evidence="1 2">Lewin</strain>
    </source>
</reference>
<keyword evidence="2" id="KW-1185">Reference proteome</keyword>
<gene>
    <name evidence="1" type="ordered locus">SGRA_0061</name>
</gene>
<dbReference type="STRING" id="984262.SGRA_0061"/>
<dbReference type="InterPro" id="IPR019861">
    <property type="entry name" value="PorP/SprF_Bacteroidetes"/>
</dbReference>
<dbReference type="eggNOG" id="COG2885">
    <property type="taxonomic scope" value="Bacteria"/>
</dbReference>
<dbReference type="HOGENOM" id="CLU_847025_0_0_10"/>
<organism evidence="1 2">
    <name type="scientific">Saprospira grandis (strain Lewin)</name>
    <dbReference type="NCBI Taxonomy" id="984262"/>
    <lineage>
        <taxon>Bacteria</taxon>
        <taxon>Pseudomonadati</taxon>
        <taxon>Bacteroidota</taxon>
        <taxon>Saprospiria</taxon>
        <taxon>Saprospirales</taxon>
        <taxon>Saprospiraceae</taxon>
        <taxon>Saprospira</taxon>
    </lineage>
</organism>
<accession>H6L4C7</accession>
<evidence type="ECO:0000313" key="2">
    <source>
        <dbReference type="Proteomes" id="UP000007519"/>
    </source>
</evidence>
<dbReference type="OrthoDB" id="978914at2"/>
<sequence length="328" mass="36941">MLQISPYLFFLLLFASPLFGQQLPLSQEYQQQAFFLNPASLGQEGVQQIQLGYKQQWLNMPESPRTASLAYQHWAEDKNMAWGLALQQDRTGPSSYTALQFSYAYQLQLGKVQKGEFGHRLNLGLSLSALHYQLRGQDLSALDPNDPLIIQNNESQLLPEAALGALYQTEQFQLGFSVPQILGLKLRFSDGQSLSDLRRVAHIYLHAATKIDFYSGSFRKAGDAPKHRIIPQIWFRYALNSPFGVMLNAQYIYDQRFLLGLGYGSEGSLMVSLGTTVKQRYRISYIFSQTASNLGPQLGSNHELLLAYTLFANGKGWQQPALSSIWAK</sequence>
<dbReference type="KEGG" id="sgn:SGRA_0061"/>
<dbReference type="Proteomes" id="UP000007519">
    <property type="component" value="Chromosome"/>
</dbReference>
<name>H6L4C7_SAPGL</name>
<dbReference type="Pfam" id="PF11751">
    <property type="entry name" value="PorP_SprF"/>
    <property type="match status" value="1"/>
</dbReference>
<protein>
    <submittedName>
        <fullName evidence="1">Membrane protein</fullName>
    </submittedName>
</protein>